<dbReference type="EMBL" id="JBEPIJ010000003">
    <property type="protein sequence ID" value="MES0873241.1"/>
    <property type="molecule type" value="Genomic_DNA"/>
</dbReference>
<dbReference type="RefSeq" id="WP_352887764.1">
    <property type="nucleotide sequence ID" value="NZ_JBEPIJ010000003.1"/>
</dbReference>
<evidence type="ECO:0000313" key="1">
    <source>
        <dbReference type="EMBL" id="MES0873241.1"/>
    </source>
</evidence>
<protein>
    <submittedName>
        <fullName evidence="1">Uncharacterized protein</fullName>
    </submittedName>
</protein>
<name>A0ABV2A8M3_9GAMM</name>
<reference evidence="1 2" key="1">
    <citation type="submission" date="2024-06" db="EMBL/GenBank/DDBJ databases">
        <authorList>
            <person name="Li Z."/>
            <person name="Jiang Y."/>
        </authorList>
    </citation>
    <scope>NUCLEOTIDE SEQUENCE [LARGE SCALE GENOMIC DNA]</scope>
    <source>
        <strain evidence="1 2">HSW-8</strain>
    </source>
</reference>
<comment type="caution">
    <text evidence="1">The sequence shown here is derived from an EMBL/GenBank/DDBJ whole genome shotgun (WGS) entry which is preliminary data.</text>
</comment>
<proteinExistence type="predicted"/>
<keyword evidence="2" id="KW-1185">Reference proteome</keyword>
<evidence type="ECO:0000313" key="2">
    <source>
        <dbReference type="Proteomes" id="UP001465331"/>
    </source>
</evidence>
<sequence>MSHTSGLTARFVYVVHGHDDFHLQTRYSLLTLLHLLRHTPGLRANIHVYTDRPQWIPDHALIVVHRLDAGQLRAWRGPLDYVHRIKLEVLRRAVREIGTPLVAVDGDTRWCALPWQALHALNHPPPDARPAVFFHVFEESIGLDPRHGYSQLLNGHTALLRRLGVRSAGPWPSWNVGAIGVPAQAQGLFDHALSINDALLPLTALRRTVEQLALSLAADAAYDVRALDDGLTHYWNYGIEWPMRLRAWFAEQPPDQTTEDLAAACASWQPAEVELLALRQSAPYRRLLRRSRYRRSLRKRITAMRAWWLRLRQGHAPAVGDHGEGEWR</sequence>
<dbReference type="Proteomes" id="UP001465331">
    <property type="component" value="Unassembled WGS sequence"/>
</dbReference>
<accession>A0ABV2A8M3</accession>
<organism evidence="1 2">
    <name type="scientific">Sinimarinibacterium thermocellulolyticum</name>
    <dbReference type="NCBI Taxonomy" id="3170016"/>
    <lineage>
        <taxon>Bacteria</taxon>
        <taxon>Pseudomonadati</taxon>
        <taxon>Pseudomonadota</taxon>
        <taxon>Gammaproteobacteria</taxon>
        <taxon>Nevskiales</taxon>
        <taxon>Nevskiaceae</taxon>
        <taxon>Sinimarinibacterium</taxon>
    </lineage>
</organism>
<gene>
    <name evidence="1" type="ORF">ABSH63_04330</name>
</gene>